<keyword evidence="1 4" id="KW-0812">Transmembrane</keyword>
<evidence type="ECO:0000256" key="2">
    <source>
        <dbReference type="ARBA" id="ARBA00022989"/>
    </source>
</evidence>
<dbReference type="GO" id="GO:0022857">
    <property type="term" value="F:transmembrane transporter activity"/>
    <property type="evidence" value="ECO:0007669"/>
    <property type="project" value="InterPro"/>
</dbReference>
<organism evidence="5 6">
    <name type="scientific">Quercus suber</name>
    <name type="common">Cork oak</name>
    <dbReference type="NCBI Taxonomy" id="58331"/>
    <lineage>
        <taxon>Eukaryota</taxon>
        <taxon>Viridiplantae</taxon>
        <taxon>Streptophyta</taxon>
        <taxon>Embryophyta</taxon>
        <taxon>Tracheophyta</taxon>
        <taxon>Spermatophyta</taxon>
        <taxon>Magnoliopsida</taxon>
        <taxon>eudicotyledons</taxon>
        <taxon>Gunneridae</taxon>
        <taxon>Pentapetalae</taxon>
        <taxon>rosids</taxon>
        <taxon>fabids</taxon>
        <taxon>Fagales</taxon>
        <taxon>Fagaceae</taxon>
        <taxon>Quercus</taxon>
    </lineage>
</organism>
<dbReference type="GO" id="GO:0016020">
    <property type="term" value="C:membrane"/>
    <property type="evidence" value="ECO:0007669"/>
    <property type="project" value="InterPro"/>
</dbReference>
<evidence type="ECO:0000256" key="1">
    <source>
        <dbReference type="ARBA" id="ARBA00022692"/>
    </source>
</evidence>
<dbReference type="PANTHER" id="PTHR31218">
    <property type="entry name" value="WAT1-RELATED PROTEIN"/>
    <property type="match status" value="1"/>
</dbReference>
<feature type="transmembrane region" description="Helical" evidence="4">
    <location>
        <begin position="118"/>
        <end position="139"/>
    </location>
</feature>
<keyword evidence="6" id="KW-1185">Reference proteome</keyword>
<name>A0AAW0IJI8_QUESU</name>
<sequence>MNYTTATFSRALCSVVPAFAFLMAWILGLEKVNIRRLCGHAKVLGTIVTVGGAMLMTLVKGPMLNLQWTNENGHQESTSAANKQDVIKGALMMLAGFFCWSGFVILQEVTLKSYPAELSLTILICLMGTLESTILALAMEWNNLTTWSIHLDAKLLATVYAVSNSKFSCIFF</sequence>
<reference evidence="5 6" key="1">
    <citation type="journal article" date="2018" name="Sci. Data">
        <title>The draft genome sequence of cork oak.</title>
        <authorList>
            <person name="Ramos A.M."/>
            <person name="Usie A."/>
            <person name="Barbosa P."/>
            <person name="Barros P.M."/>
            <person name="Capote T."/>
            <person name="Chaves I."/>
            <person name="Simoes F."/>
            <person name="Abreu I."/>
            <person name="Carrasquinho I."/>
            <person name="Faro C."/>
            <person name="Guimaraes J.B."/>
            <person name="Mendonca D."/>
            <person name="Nobrega F."/>
            <person name="Rodrigues L."/>
            <person name="Saibo N.J.M."/>
            <person name="Varela M.C."/>
            <person name="Egas C."/>
            <person name="Matos J."/>
            <person name="Miguel C.M."/>
            <person name="Oliveira M.M."/>
            <person name="Ricardo C.P."/>
            <person name="Goncalves S."/>
        </authorList>
    </citation>
    <scope>NUCLEOTIDE SEQUENCE [LARGE SCALE GENOMIC DNA]</scope>
    <source>
        <strain evidence="6">cv. HL8</strain>
    </source>
</reference>
<dbReference type="AlphaFoldDB" id="A0AAW0IJI8"/>
<evidence type="ECO:0000256" key="4">
    <source>
        <dbReference type="SAM" id="Phobius"/>
    </source>
</evidence>
<comment type="caution">
    <text evidence="5">The sequence shown here is derived from an EMBL/GenBank/DDBJ whole genome shotgun (WGS) entry which is preliminary data.</text>
</comment>
<protein>
    <submittedName>
        <fullName evidence="5">Wat1-related protein</fullName>
    </submittedName>
</protein>
<feature type="transmembrane region" description="Helical" evidence="4">
    <location>
        <begin position="6"/>
        <end position="29"/>
    </location>
</feature>
<accession>A0AAW0IJI8</accession>
<dbReference type="InterPro" id="IPR030184">
    <property type="entry name" value="WAT1-related"/>
</dbReference>
<proteinExistence type="predicted"/>
<evidence type="ECO:0000313" key="5">
    <source>
        <dbReference type="EMBL" id="KAK7814684.1"/>
    </source>
</evidence>
<feature type="transmembrane region" description="Helical" evidence="4">
    <location>
        <begin position="86"/>
        <end position="106"/>
    </location>
</feature>
<evidence type="ECO:0000256" key="3">
    <source>
        <dbReference type="ARBA" id="ARBA00023136"/>
    </source>
</evidence>
<gene>
    <name evidence="5" type="ORF">CFP56_002712</name>
</gene>
<feature type="transmembrane region" description="Helical" evidence="4">
    <location>
        <begin position="41"/>
        <end position="59"/>
    </location>
</feature>
<evidence type="ECO:0000313" key="6">
    <source>
        <dbReference type="Proteomes" id="UP000237347"/>
    </source>
</evidence>
<keyword evidence="3 4" id="KW-0472">Membrane</keyword>
<dbReference type="Proteomes" id="UP000237347">
    <property type="component" value="Unassembled WGS sequence"/>
</dbReference>
<keyword evidence="2 4" id="KW-1133">Transmembrane helix</keyword>
<dbReference type="EMBL" id="PKMF04001069">
    <property type="protein sequence ID" value="KAK7814684.1"/>
    <property type="molecule type" value="Genomic_DNA"/>
</dbReference>